<proteinExistence type="predicted"/>
<accession>A0A2P2P5Q4</accession>
<name>A0A2P2P5Q4_RHIMU</name>
<sequence>MVNSSQRTCLCFCFPIDNQISQFKVQTLFILFSPNFTNLPNGSQYKLSNYNL</sequence>
<protein>
    <submittedName>
        <fullName evidence="1">Uncharacterized protein</fullName>
    </submittedName>
</protein>
<dbReference type="AlphaFoldDB" id="A0A2P2P5Q4"/>
<evidence type="ECO:0000313" key="1">
    <source>
        <dbReference type="EMBL" id="MBX50084.1"/>
    </source>
</evidence>
<reference evidence="1" key="1">
    <citation type="submission" date="2018-02" db="EMBL/GenBank/DDBJ databases">
        <title>Rhizophora mucronata_Transcriptome.</title>
        <authorList>
            <person name="Meera S.P."/>
            <person name="Sreeshan A."/>
            <person name="Augustine A."/>
        </authorList>
    </citation>
    <scope>NUCLEOTIDE SEQUENCE</scope>
    <source>
        <tissue evidence="1">Leaf</tissue>
    </source>
</reference>
<organism evidence="1">
    <name type="scientific">Rhizophora mucronata</name>
    <name type="common">Asiatic mangrove</name>
    <dbReference type="NCBI Taxonomy" id="61149"/>
    <lineage>
        <taxon>Eukaryota</taxon>
        <taxon>Viridiplantae</taxon>
        <taxon>Streptophyta</taxon>
        <taxon>Embryophyta</taxon>
        <taxon>Tracheophyta</taxon>
        <taxon>Spermatophyta</taxon>
        <taxon>Magnoliopsida</taxon>
        <taxon>eudicotyledons</taxon>
        <taxon>Gunneridae</taxon>
        <taxon>Pentapetalae</taxon>
        <taxon>rosids</taxon>
        <taxon>fabids</taxon>
        <taxon>Malpighiales</taxon>
        <taxon>Rhizophoraceae</taxon>
        <taxon>Rhizophora</taxon>
    </lineage>
</organism>
<dbReference type="EMBL" id="GGEC01069600">
    <property type="protein sequence ID" value="MBX50084.1"/>
    <property type="molecule type" value="Transcribed_RNA"/>
</dbReference>